<evidence type="ECO:0000313" key="2">
    <source>
        <dbReference type="Proteomes" id="UP000585474"/>
    </source>
</evidence>
<gene>
    <name evidence="1" type="ORF">Acr_28g0006910</name>
</gene>
<reference evidence="1 2" key="1">
    <citation type="submission" date="2019-07" db="EMBL/GenBank/DDBJ databases">
        <title>De Novo Assembly of kiwifruit Actinidia rufa.</title>
        <authorList>
            <person name="Sugita-Konishi S."/>
            <person name="Sato K."/>
            <person name="Mori E."/>
            <person name="Abe Y."/>
            <person name="Kisaki G."/>
            <person name="Hamano K."/>
            <person name="Suezawa K."/>
            <person name="Otani M."/>
            <person name="Fukuda T."/>
            <person name="Manabe T."/>
            <person name="Gomi K."/>
            <person name="Tabuchi M."/>
            <person name="Akimitsu K."/>
            <person name="Kataoka I."/>
        </authorList>
    </citation>
    <scope>NUCLEOTIDE SEQUENCE [LARGE SCALE GENOMIC DNA]</scope>
    <source>
        <strain evidence="2">cv. Fuchu</strain>
    </source>
</reference>
<protein>
    <submittedName>
        <fullName evidence="1">Uncharacterized protein</fullName>
    </submittedName>
</protein>
<keyword evidence="2" id="KW-1185">Reference proteome</keyword>
<dbReference type="EMBL" id="BJWL01000028">
    <property type="protein sequence ID" value="GFZ19986.1"/>
    <property type="molecule type" value="Genomic_DNA"/>
</dbReference>
<proteinExistence type="predicted"/>
<evidence type="ECO:0000313" key="1">
    <source>
        <dbReference type="EMBL" id="GFZ19986.1"/>
    </source>
</evidence>
<comment type="caution">
    <text evidence="1">The sequence shown here is derived from an EMBL/GenBank/DDBJ whole genome shotgun (WGS) entry which is preliminary data.</text>
</comment>
<accession>A0A7J0HA81</accession>
<dbReference type="Proteomes" id="UP000585474">
    <property type="component" value="Unassembled WGS sequence"/>
</dbReference>
<organism evidence="1 2">
    <name type="scientific">Actinidia rufa</name>
    <dbReference type="NCBI Taxonomy" id="165716"/>
    <lineage>
        <taxon>Eukaryota</taxon>
        <taxon>Viridiplantae</taxon>
        <taxon>Streptophyta</taxon>
        <taxon>Embryophyta</taxon>
        <taxon>Tracheophyta</taxon>
        <taxon>Spermatophyta</taxon>
        <taxon>Magnoliopsida</taxon>
        <taxon>eudicotyledons</taxon>
        <taxon>Gunneridae</taxon>
        <taxon>Pentapetalae</taxon>
        <taxon>asterids</taxon>
        <taxon>Ericales</taxon>
        <taxon>Actinidiaceae</taxon>
        <taxon>Actinidia</taxon>
    </lineage>
</organism>
<sequence>MPLDFLKEERQEVLYLSPHDGHSQRGSPSELTTTLTYPASGEGVGFGASAIKDPAVVIKLAQSSPFLTDVEMVNKMELDEVASQFYHLNAQVFVSGSSLVGRVRKSMRVKWTAMLFGRGSILGQSKLSSLRETVPKYQTPFSLKIKGVVPSKKFTPPKFTLYDGKSDP</sequence>
<name>A0A7J0HA81_9ERIC</name>
<dbReference type="AlphaFoldDB" id="A0A7J0HA81"/>